<dbReference type="Proteomes" id="UP000176682">
    <property type="component" value="Unassembled WGS sequence"/>
</dbReference>
<dbReference type="NCBIfam" id="NF001159">
    <property type="entry name" value="PRK00150.1-3"/>
    <property type="match status" value="1"/>
</dbReference>
<sequence length="177" mass="19767">MIRPIVGAKAEVLRLTAKPVTKFDKKLTELARDLVDTLSAQAEPDGVGLAGPQINKSQAIFAALIGRDIRVFVNPKITKKDNPPLTPSEKKKADILEGCLSLLNYYGPVKRNKSITLSFQDIEGQAHTEVFRGLSAQIIEHEVDHLNGVLFVDRILEQKKPLYKIDPKTDKWEEVEL</sequence>
<dbReference type="EMBL" id="MFAM01000032">
    <property type="protein sequence ID" value="OGD78887.1"/>
    <property type="molecule type" value="Genomic_DNA"/>
</dbReference>
<dbReference type="InterPro" id="IPR023635">
    <property type="entry name" value="Peptide_deformylase"/>
</dbReference>
<dbReference type="GO" id="GO:0042586">
    <property type="term" value="F:peptide deformylase activity"/>
    <property type="evidence" value="ECO:0007669"/>
    <property type="project" value="UniProtKB-UniRule"/>
</dbReference>
<dbReference type="PRINTS" id="PR01576">
    <property type="entry name" value="PDEFORMYLASE"/>
</dbReference>
<feature type="binding site" evidence="2">
    <location>
        <position position="141"/>
    </location>
    <ligand>
        <name>Fe cation</name>
        <dbReference type="ChEBI" id="CHEBI:24875"/>
    </ligand>
</feature>
<comment type="function">
    <text evidence="2">Removes the formyl group from the N-terminal Met of newly synthesized proteins. Requires at least a dipeptide for an efficient rate of reaction. N-terminal L-methionine is a prerequisite for activity but the enzyme has broad specificity at other positions.</text>
</comment>
<feature type="binding site" evidence="2">
    <location>
        <position position="99"/>
    </location>
    <ligand>
        <name>Fe cation</name>
        <dbReference type="ChEBI" id="CHEBI:24875"/>
    </ligand>
</feature>
<name>A0A1F5FH65_9BACT</name>
<dbReference type="GO" id="GO:0046872">
    <property type="term" value="F:metal ion binding"/>
    <property type="evidence" value="ECO:0007669"/>
    <property type="project" value="UniProtKB-KW"/>
</dbReference>
<gene>
    <name evidence="2" type="primary">def</name>
    <name evidence="3" type="ORF">A2368_01650</name>
</gene>
<dbReference type="NCBIfam" id="TIGR00079">
    <property type="entry name" value="pept_deformyl"/>
    <property type="match status" value="1"/>
</dbReference>
<protein>
    <recommendedName>
        <fullName evidence="2">Peptide deformylase</fullName>
        <shortName evidence="2">PDF</shortName>
        <ecNumber evidence="2">3.5.1.88</ecNumber>
    </recommendedName>
    <alternativeName>
        <fullName evidence="2">Polypeptide deformylase</fullName>
    </alternativeName>
</protein>
<dbReference type="EC" id="3.5.1.88" evidence="2"/>
<feature type="active site" evidence="2">
    <location>
        <position position="142"/>
    </location>
</feature>
<evidence type="ECO:0000256" key="2">
    <source>
        <dbReference type="HAMAP-Rule" id="MF_00163"/>
    </source>
</evidence>
<dbReference type="CDD" id="cd00487">
    <property type="entry name" value="Pep_deformylase"/>
    <property type="match status" value="1"/>
</dbReference>
<feature type="binding site" evidence="2">
    <location>
        <position position="145"/>
    </location>
    <ligand>
        <name>Fe cation</name>
        <dbReference type="ChEBI" id="CHEBI:24875"/>
    </ligand>
</feature>
<dbReference type="SUPFAM" id="SSF56420">
    <property type="entry name" value="Peptide deformylase"/>
    <property type="match status" value="1"/>
</dbReference>
<organism evidence="3 4">
    <name type="scientific">Candidatus Collierbacteria bacterium RIFOXYB1_FULL_49_13</name>
    <dbReference type="NCBI Taxonomy" id="1817728"/>
    <lineage>
        <taxon>Bacteria</taxon>
        <taxon>Candidatus Collieribacteriota</taxon>
    </lineage>
</organism>
<reference evidence="3 4" key="1">
    <citation type="journal article" date="2016" name="Nat. Commun.">
        <title>Thousands of microbial genomes shed light on interconnected biogeochemical processes in an aquifer system.</title>
        <authorList>
            <person name="Anantharaman K."/>
            <person name="Brown C.T."/>
            <person name="Hug L.A."/>
            <person name="Sharon I."/>
            <person name="Castelle C.J."/>
            <person name="Probst A.J."/>
            <person name="Thomas B.C."/>
            <person name="Singh A."/>
            <person name="Wilkins M.J."/>
            <person name="Karaoz U."/>
            <person name="Brodie E.L."/>
            <person name="Williams K.H."/>
            <person name="Hubbard S.S."/>
            <person name="Banfield J.F."/>
        </authorList>
    </citation>
    <scope>NUCLEOTIDE SEQUENCE [LARGE SCALE GENOMIC DNA]</scope>
</reference>
<dbReference type="Pfam" id="PF01327">
    <property type="entry name" value="Pep_deformylase"/>
    <property type="match status" value="1"/>
</dbReference>
<dbReference type="AlphaFoldDB" id="A0A1F5FH65"/>
<proteinExistence type="inferred from homology"/>
<dbReference type="GO" id="GO:0006412">
    <property type="term" value="P:translation"/>
    <property type="evidence" value="ECO:0007669"/>
    <property type="project" value="UniProtKB-UniRule"/>
</dbReference>
<evidence type="ECO:0000313" key="3">
    <source>
        <dbReference type="EMBL" id="OGD78887.1"/>
    </source>
</evidence>
<keyword evidence="2" id="KW-0479">Metal-binding</keyword>
<accession>A0A1F5FH65</accession>
<comment type="cofactor">
    <cofactor evidence="2">
        <name>Fe(2+)</name>
        <dbReference type="ChEBI" id="CHEBI:29033"/>
    </cofactor>
    <text evidence="2">Binds 1 Fe(2+) ion.</text>
</comment>
<dbReference type="HAMAP" id="MF_00163">
    <property type="entry name" value="Pep_deformylase"/>
    <property type="match status" value="1"/>
</dbReference>
<comment type="catalytic activity">
    <reaction evidence="2">
        <text>N-terminal N-formyl-L-methionyl-[peptide] + H2O = N-terminal L-methionyl-[peptide] + formate</text>
        <dbReference type="Rhea" id="RHEA:24420"/>
        <dbReference type="Rhea" id="RHEA-COMP:10639"/>
        <dbReference type="Rhea" id="RHEA-COMP:10640"/>
        <dbReference type="ChEBI" id="CHEBI:15377"/>
        <dbReference type="ChEBI" id="CHEBI:15740"/>
        <dbReference type="ChEBI" id="CHEBI:49298"/>
        <dbReference type="ChEBI" id="CHEBI:64731"/>
        <dbReference type="EC" id="3.5.1.88"/>
    </reaction>
</comment>
<evidence type="ECO:0000256" key="1">
    <source>
        <dbReference type="ARBA" id="ARBA00010759"/>
    </source>
</evidence>
<dbReference type="PANTHER" id="PTHR10458:SF22">
    <property type="entry name" value="PEPTIDE DEFORMYLASE"/>
    <property type="match status" value="1"/>
</dbReference>
<comment type="caution">
    <text evidence="3">The sequence shown here is derived from an EMBL/GenBank/DDBJ whole genome shotgun (WGS) entry which is preliminary data.</text>
</comment>
<dbReference type="PANTHER" id="PTHR10458">
    <property type="entry name" value="PEPTIDE DEFORMYLASE"/>
    <property type="match status" value="1"/>
</dbReference>
<keyword evidence="2" id="KW-0648">Protein biosynthesis</keyword>
<dbReference type="Gene3D" id="3.90.45.10">
    <property type="entry name" value="Peptide deformylase"/>
    <property type="match status" value="1"/>
</dbReference>
<keyword evidence="2" id="KW-0378">Hydrolase</keyword>
<dbReference type="InterPro" id="IPR036821">
    <property type="entry name" value="Peptide_deformylase_sf"/>
</dbReference>
<keyword evidence="2" id="KW-0408">Iron</keyword>
<comment type="similarity">
    <text evidence="1 2">Belongs to the polypeptide deformylase family.</text>
</comment>
<evidence type="ECO:0000313" key="4">
    <source>
        <dbReference type="Proteomes" id="UP000176682"/>
    </source>
</evidence>
<dbReference type="PIRSF" id="PIRSF004749">
    <property type="entry name" value="Pep_def"/>
    <property type="match status" value="1"/>
</dbReference>